<sequence>MRVAVGGGVFVELGRVAVQAAGLGSVSERAQVGGVGVGGGRGPEVDGRDHVGAMVAAVLLKVVGQPVQRALPGPGGMLGRGAAAAVALVAWSSSLDGGEHAGDAVAGFCDVVQSLFKPVVTTLVPLGFGESAVGGLVHHRGQPVVVLARNLLIVSE</sequence>
<reference evidence="1" key="2">
    <citation type="submission" date="2020-09" db="EMBL/GenBank/DDBJ databases">
        <authorList>
            <person name="Sun Q."/>
            <person name="Ohkuma M."/>
        </authorList>
    </citation>
    <scope>NUCLEOTIDE SEQUENCE</scope>
    <source>
        <strain evidence="1">JCM 4637</strain>
    </source>
</reference>
<organism evidence="1 2">
    <name type="scientific">Streptomyces finlayi</name>
    <dbReference type="NCBI Taxonomy" id="67296"/>
    <lineage>
        <taxon>Bacteria</taxon>
        <taxon>Bacillati</taxon>
        <taxon>Actinomycetota</taxon>
        <taxon>Actinomycetes</taxon>
        <taxon>Kitasatosporales</taxon>
        <taxon>Streptomycetaceae</taxon>
        <taxon>Streptomyces</taxon>
    </lineage>
</organism>
<dbReference type="EMBL" id="BMVC01000028">
    <property type="protein sequence ID" value="GHD18141.1"/>
    <property type="molecule type" value="Genomic_DNA"/>
</dbReference>
<dbReference type="RefSeq" id="WP_189828114.1">
    <property type="nucleotide sequence ID" value="NZ_BMVC01000028.1"/>
</dbReference>
<dbReference type="Proteomes" id="UP000638353">
    <property type="component" value="Unassembled WGS sequence"/>
</dbReference>
<gene>
    <name evidence="1" type="ORF">GCM10010334_80620</name>
</gene>
<evidence type="ECO:0000313" key="2">
    <source>
        <dbReference type="Proteomes" id="UP000638353"/>
    </source>
</evidence>
<reference evidence="1" key="1">
    <citation type="journal article" date="2014" name="Int. J. Syst. Evol. Microbiol.">
        <title>Complete genome sequence of Corynebacterium casei LMG S-19264T (=DSM 44701T), isolated from a smear-ripened cheese.</title>
        <authorList>
            <consortium name="US DOE Joint Genome Institute (JGI-PGF)"/>
            <person name="Walter F."/>
            <person name="Albersmeier A."/>
            <person name="Kalinowski J."/>
            <person name="Ruckert C."/>
        </authorList>
    </citation>
    <scope>NUCLEOTIDE SEQUENCE</scope>
    <source>
        <strain evidence="1">JCM 4637</strain>
    </source>
</reference>
<dbReference type="AlphaFoldDB" id="A0A919CFL4"/>
<protein>
    <submittedName>
        <fullName evidence="1">Uncharacterized protein</fullName>
    </submittedName>
</protein>
<evidence type="ECO:0000313" key="1">
    <source>
        <dbReference type="EMBL" id="GHD18141.1"/>
    </source>
</evidence>
<proteinExistence type="predicted"/>
<comment type="caution">
    <text evidence="1">The sequence shown here is derived from an EMBL/GenBank/DDBJ whole genome shotgun (WGS) entry which is preliminary data.</text>
</comment>
<name>A0A919CFL4_9ACTN</name>
<accession>A0A919CFL4</accession>